<dbReference type="GO" id="GO:0006357">
    <property type="term" value="P:regulation of transcription by RNA polymerase II"/>
    <property type="evidence" value="ECO:0007669"/>
    <property type="project" value="InterPro"/>
</dbReference>
<evidence type="ECO:0000256" key="4">
    <source>
        <dbReference type="ARBA" id="ARBA00023159"/>
    </source>
</evidence>
<evidence type="ECO:0000256" key="8">
    <source>
        <dbReference type="SAM" id="MobiDB-lite"/>
    </source>
</evidence>
<feature type="compositionally biased region" description="Basic and acidic residues" evidence="8">
    <location>
        <begin position="93"/>
        <end position="106"/>
    </location>
</feature>
<evidence type="ECO:0000256" key="2">
    <source>
        <dbReference type="ARBA" id="ARBA00008089"/>
    </source>
</evidence>
<sequence>MDTPIGLEGTIDSDYSLENRDDITHFRQLDSVGDSDHGSTTEHLPDPRSSSVQPELANVATSTTGTNQEGQITTRDDKSHSDAQNGTNQVDHSLLEIDKMDIDTPREQVNTSRTATEPEPVDTGSPHNNTTLATPNDQSDDALAKIKQIQLLPELYDILFNFTNGQIHPRDFDKHIGNMRSKLNNLKSYISEIDDIEVTPESMMSEINRLRENNLKKQSLLESFGDKVRNEFM</sequence>
<evidence type="ECO:0000256" key="1">
    <source>
        <dbReference type="ARBA" id="ARBA00004123"/>
    </source>
</evidence>
<evidence type="ECO:0000313" key="9">
    <source>
        <dbReference type="EMBL" id="KAI5965127.1"/>
    </source>
</evidence>
<gene>
    <name evidence="7" type="primary">MED9</name>
    <name evidence="9" type="ORF">KGF57_000920</name>
</gene>
<accession>A0AAD5G0A4</accession>
<organism evidence="9 10">
    <name type="scientific">Candida theae</name>
    <dbReference type="NCBI Taxonomy" id="1198502"/>
    <lineage>
        <taxon>Eukaryota</taxon>
        <taxon>Fungi</taxon>
        <taxon>Dikarya</taxon>
        <taxon>Ascomycota</taxon>
        <taxon>Saccharomycotina</taxon>
        <taxon>Pichiomycetes</taxon>
        <taxon>Debaryomycetaceae</taxon>
        <taxon>Candida/Lodderomyces clade</taxon>
        <taxon>Candida</taxon>
    </lineage>
</organism>
<feature type="compositionally biased region" description="Polar residues" evidence="8">
    <location>
        <begin position="82"/>
        <end position="91"/>
    </location>
</feature>
<dbReference type="Pfam" id="PF07544">
    <property type="entry name" value="Med9"/>
    <property type="match status" value="1"/>
</dbReference>
<evidence type="ECO:0000256" key="5">
    <source>
        <dbReference type="ARBA" id="ARBA00023163"/>
    </source>
</evidence>
<feature type="compositionally biased region" description="Basic and acidic residues" evidence="8">
    <location>
        <begin position="28"/>
        <end position="46"/>
    </location>
</feature>
<dbReference type="GO" id="GO:0003712">
    <property type="term" value="F:transcription coregulator activity"/>
    <property type="evidence" value="ECO:0007669"/>
    <property type="project" value="InterPro"/>
</dbReference>
<comment type="function">
    <text evidence="7">Component of the Mediator complex, a coactivator involved in the regulated transcription of nearly all RNA polymerase II-dependent genes. Mediator functions as a bridge to convey information from gene-specific regulatory proteins to the basal RNA polymerase II transcription machinery. Mediator is recruited to promoters by direct interactions with regulatory proteins and serves as a scaffold for the assembly of a functional preinitiation complex with RNA polymerase II and the general transcription factors.</text>
</comment>
<keyword evidence="6 7" id="KW-0539">Nucleus</keyword>
<feature type="compositionally biased region" description="Polar residues" evidence="8">
    <location>
        <begin position="125"/>
        <end position="137"/>
    </location>
</feature>
<feature type="region of interest" description="Disordered" evidence="8">
    <location>
        <begin position="28"/>
        <end position="139"/>
    </location>
</feature>
<evidence type="ECO:0000256" key="7">
    <source>
        <dbReference type="RuleBase" id="RU364145"/>
    </source>
</evidence>
<dbReference type="Proteomes" id="UP001204833">
    <property type="component" value="Unassembled WGS sequence"/>
</dbReference>
<keyword evidence="10" id="KW-1185">Reference proteome</keyword>
<reference evidence="9 10" key="1">
    <citation type="journal article" date="2022" name="DNA Res.">
        <title>Genome analysis of five recently described species of the CUG-Ser clade uncovers Candida theae as a new hybrid lineage with pathogenic potential in the Candida parapsilosis species complex.</title>
        <authorList>
            <person name="Mixao V."/>
            <person name="Del Olmo V."/>
            <person name="Hegedusova E."/>
            <person name="Saus E."/>
            <person name="Pryszcz L."/>
            <person name="Cillingova A."/>
            <person name="Nosek J."/>
            <person name="Gabaldon T."/>
        </authorList>
    </citation>
    <scope>NUCLEOTIDE SEQUENCE [LARGE SCALE GENOMIC DNA]</scope>
    <source>
        <strain evidence="9 10">CBS 12239</strain>
    </source>
</reference>
<keyword evidence="5 7" id="KW-0804">Transcription</keyword>
<evidence type="ECO:0000313" key="10">
    <source>
        <dbReference type="Proteomes" id="UP001204833"/>
    </source>
</evidence>
<keyword evidence="4 7" id="KW-0010">Activator</keyword>
<comment type="subcellular location">
    <subcellularLocation>
        <location evidence="1 7">Nucleus</location>
    </subcellularLocation>
</comment>
<dbReference type="AlphaFoldDB" id="A0AAD5G0A4"/>
<feature type="compositionally biased region" description="Polar residues" evidence="8">
    <location>
        <begin position="48"/>
        <end position="73"/>
    </location>
</feature>
<dbReference type="EMBL" id="JAIHNG010000046">
    <property type="protein sequence ID" value="KAI5965127.1"/>
    <property type="molecule type" value="Genomic_DNA"/>
</dbReference>
<evidence type="ECO:0000256" key="3">
    <source>
        <dbReference type="ARBA" id="ARBA00023015"/>
    </source>
</evidence>
<comment type="subunit">
    <text evidence="7">Component of the Mediator complex.</text>
</comment>
<keyword evidence="3 7" id="KW-0805">Transcription regulation</keyword>
<dbReference type="InterPro" id="IPR011425">
    <property type="entry name" value="Med9"/>
</dbReference>
<evidence type="ECO:0000256" key="6">
    <source>
        <dbReference type="ARBA" id="ARBA00023242"/>
    </source>
</evidence>
<comment type="similarity">
    <text evidence="2 7">Belongs to the Mediator complex subunit 9 family.</text>
</comment>
<comment type="caution">
    <text evidence="9">The sequence shown here is derived from an EMBL/GenBank/DDBJ whole genome shotgun (WGS) entry which is preliminary data.</text>
</comment>
<dbReference type="GO" id="GO:0016592">
    <property type="term" value="C:mediator complex"/>
    <property type="evidence" value="ECO:0007669"/>
    <property type="project" value="InterPro"/>
</dbReference>
<proteinExistence type="inferred from homology"/>
<name>A0AAD5G0A4_9ASCO</name>
<protein>
    <recommendedName>
        <fullName evidence="7">Mediator of RNA polymerase II transcription subunit 9</fullName>
    </recommendedName>
    <alternativeName>
        <fullName evidence="7">Mediator complex subunit 9</fullName>
    </alternativeName>
</protein>